<evidence type="ECO:0000259" key="1">
    <source>
        <dbReference type="PROSITE" id="PS51202"/>
    </source>
</evidence>
<name>Q7MRB1_WOLSU</name>
<evidence type="ECO:0000313" key="3">
    <source>
        <dbReference type="Proteomes" id="UP000000422"/>
    </source>
</evidence>
<dbReference type="PROSITE" id="PS51202">
    <property type="entry name" value="RCK_C"/>
    <property type="match status" value="1"/>
</dbReference>
<dbReference type="InterPro" id="IPR036721">
    <property type="entry name" value="RCK_C_sf"/>
</dbReference>
<dbReference type="Proteomes" id="UP000000422">
    <property type="component" value="Chromosome"/>
</dbReference>
<keyword evidence="3" id="KW-1185">Reference proteome</keyword>
<dbReference type="EMBL" id="BX571661">
    <property type="protein sequence ID" value="CAE10566.1"/>
    <property type="molecule type" value="Genomic_DNA"/>
</dbReference>
<dbReference type="eggNOG" id="COG3400">
    <property type="taxonomic scope" value="Bacteria"/>
</dbReference>
<dbReference type="HOGENOM" id="CLU_583841_0_0_7"/>
<dbReference type="AlphaFoldDB" id="Q7MRB1"/>
<evidence type="ECO:0000313" key="2">
    <source>
        <dbReference type="EMBL" id="CAE10566.1"/>
    </source>
</evidence>
<gene>
    <name evidence="2" type="ordered locus">WS1518</name>
</gene>
<protein>
    <recommendedName>
        <fullName evidence="1">RCK C-terminal domain-containing protein</fullName>
    </recommendedName>
</protein>
<dbReference type="GO" id="GO:0008324">
    <property type="term" value="F:monoatomic cation transmembrane transporter activity"/>
    <property type="evidence" value="ECO:0007669"/>
    <property type="project" value="InterPro"/>
</dbReference>
<dbReference type="InterPro" id="IPR006037">
    <property type="entry name" value="RCK_C"/>
</dbReference>
<dbReference type="Gene3D" id="3.30.70.1450">
    <property type="entry name" value="Regulator of K+ conductance, C-terminal domain"/>
    <property type="match status" value="1"/>
</dbReference>
<dbReference type="STRING" id="273121.WS1518"/>
<dbReference type="RefSeq" id="WP_011139350.1">
    <property type="nucleotide sequence ID" value="NC_005090.1"/>
</dbReference>
<accession>Q7MRB1</accession>
<dbReference type="SUPFAM" id="SSF116726">
    <property type="entry name" value="TrkA C-terminal domain-like"/>
    <property type="match status" value="1"/>
</dbReference>
<sequence length="470" mass="53750">MRKILLVLDGIVAKDFLETLTKKYYGKNQYIVVTPSSTIVPLKIPETFEVHLFDPTSARKMGAILSKEITDAFVVMEDPSERQIVYESIRKFSARIRLTVLDGERHLEDKNLYCLAQAPLVTSRLVERLPNVPVVARNIGLGEGEVMQASVPFGSSFAYRTIGSIQQKNWKIVALYRGGRMILAKYSLVIQPNDSLLIVGEPSVLSEVYRRIKEDIGQFPAPFGNNIFLYCDMTKESLEAIKKQIGEALWLHDKLKNNRLYIRLINPCDFEALEEFKALDQGAVNVNIEYRLTTLTSVLKEDFEHYGGIGLILLSDRLFSTALHRRVLYELGVPVMKLGEENFSQTQETVVVLTDKLEESEKISSVVFDLSSQIGNDVWLYDFDPDSSFRGESLEHYDNIARIFNKKLEIITSSTQNPILWLKKRENVLQILPYNKGVAKARLFWFFSTDIERLCFQLKKHHQLFVPVAV</sequence>
<feature type="domain" description="RCK C-terminal" evidence="1">
    <location>
        <begin position="134"/>
        <end position="214"/>
    </location>
</feature>
<reference evidence="2 3" key="1">
    <citation type="journal article" date="2003" name="Proc. Natl. Acad. Sci. U.S.A.">
        <title>Complete genome sequence and analysis of Wolinella succinogenes.</title>
        <authorList>
            <person name="Baar C."/>
            <person name="Eppinger M."/>
            <person name="Raddatz G."/>
            <person name="Simon JM."/>
            <person name="Lanz C."/>
            <person name="Klimmek O."/>
            <person name="Nandakumar R."/>
            <person name="Gross R."/>
            <person name="Rosinus A."/>
            <person name="Keller H."/>
            <person name="Jagtap P."/>
            <person name="Linke B."/>
            <person name="Meyer F."/>
            <person name="Lederer H."/>
            <person name="Schuster S.C."/>
        </authorList>
    </citation>
    <scope>NUCLEOTIDE SEQUENCE [LARGE SCALE GENOMIC DNA]</scope>
    <source>
        <strain evidence="3">ATCC 29543 / DSM 1740 / CCUG 13145 / JCM 31913 / LMG 7466 / NCTC 11488 / FDC 602W</strain>
    </source>
</reference>
<proteinExistence type="predicted"/>
<organism evidence="3">
    <name type="scientific">Wolinella succinogenes (strain ATCC 29543 / DSM 1740 / CCUG 13145 / JCM 31913 / LMG 7466 / NCTC 11488 / FDC 602W)</name>
    <name type="common">Vibrio succinogenes</name>
    <dbReference type="NCBI Taxonomy" id="273121"/>
    <lineage>
        <taxon>Bacteria</taxon>
        <taxon>Pseudomonadati</taxon>
        <taxon>Campylobacterota</taxon>
        <taxon>Epsilonproteobacteria</taxon>
        <taxon>Campylobacterales</taxon>
        <taxon>Helicobacteraceae</taxon>
        <taxon>Wolinella</taxon>
    </lineage>
</organism>
<dbReference type="KEGG" id="wsu:WS1518"/>
<dbReference type="Pfam" id="PF02080">
    <property type="entry name" value="TrkA_C"/>
    <property type="match status" value="1"/>
</dbReference>
<dbReference type="GO" id="GO:0006813">
    <property type="term" value="P:potassium ion transport"/>
    <property type="evidence" value="ECO:0007669"/>
    <property type="project" value="InterPro"/>
</dbReference>